<keyword evidence="1" id="KW-0433">Leucine-rich repeat</keyword>
<keyword evidence="4" id="KW-1133">Transmembrane helix</keyword>
<feature type="chain" id="PRO_5043506139" evidence="5">
    <location>
        <begin position="22"/>
        <end position="414"/>
    </location>
</feature>
<dbReference type="SMART" id="SM00369">
    <property type="entry name" value="LRR_TYP"/>
    <property type="match status" value="3"/>
</dbReference>
<dbReference type="AlphaFoldDB" id="A0AAV2NXI9"/>
<keyword evidence="2 5" id="KW-0732">Signal</keyword>
<dbReference type="InterPro" id="IPR032675">
    <property type="entry name" value="LRR_dom_sf"/>
</dbReference>
<dbReference type="Gene3D" id="3.80.10.10">
    <property type="entry name" value="Ribonuclease Inhibitor"/>
    <property type="match status" value="1"/>
</dbReference>
<feature type="transmembrane region" description="Helical" evidence="4">
    <location>
        <begin position="314"/>
        <end position="337"/>
    </location>
</feature>
<evidence type="ECO:0000256" key="3">
    <source>
        <dbReference type="ARBA" id="ARBA00022737"/>
    </source>
</evidence>
<dbReference type="PANTHER" id="PTHR24369">
    <property type="entry name" value="ANTIGEN BSP, PUTATIVE-RELATED"/>
    <property type="match status" value="1"/>
</dbReference>
<organism evidence="6 7">
    <name type="scientific">Lasius platythorax</name>
    <dbReference type="NCBI Taxonomy" id="488582"/>
    <lineage>
        <taxon>Eukaryota</taxon>
        <taxon>Metazoa</taxon>
        <taxon>Ecdysozoa</taxon>
        <taxon>Arthropoda</taxon>
        <taxon>Hexapoda</taxon>
        <taxon>Insecta</taxon>
        <taxon>Pterygota</taxon>
        <taxon>Neoptera</taxon>
        <taxon>Endopterygota</taxon>
        <taxon>Hymenoptera</taxon>
        <taxon>Apocrita</taxon>
        <taxon>Aculeata</taxon>
        <taxon>Formicoidea</taxon>
        <taxon>Formicidae</taxon>
        <taxon>Formicinae</taxon>
        <taxon>Lasius</taxon>
        <taxon>Lasius</taxon>
    </lineage>
</organism>
<keyword evidence="7" id="KW-1185">Reference proteome</keyword>
<protein>
    <submittedName>
        <fullName evidence="6">Uncharacterized protein</fullName>
    </submittedName>
</protein>
<accession>A0AAV2NXI9</accession>
<evidence type="ECO:0000313" key="6">
    <source>
        <dbReference type="EMBL" id="CAL1684319.1"/>
    </source>
</evidence>
<dbReference type="Proteomes" id="UP001497644">
    <property type="component" value="Chromosome 5"/>
</dbReference>
<evidence type="ECO:0000256" key="5">
    <source>
        <dbReference type="SAM" id="SignalP"/>
    </source>
</evidence>
<dbReference type="SUPFAM" id="SSF52058">
    <property type="entry name" value="L domain-like"/>
    <property type="match status" value="1"/>
</dbReference>
<dbReference type="Pfam" id="PF13855">
    <property type="entry name" value="LRR_8"/>
    <property type="match status" value="2"/>
</dbReference>
<dbReference type="EMBL" id="OZ034828">
    <property type="protein sequence ID" value="CAL1684319.1"/>
    <property type="molecule type" value="Genomic_DNA"/>
</dbReference>
<feature type="signal peptide" evidence="5">
    <location>
        <begin position="1"/>
        <end position="21"/>
    </location>
</feature>
<reference evidence="6" key="1">
    <citation type="submission" date="2024-04" db="EMBL/GenBank/DDBJ databases">
        <authorList>
            <consortium name="Molecular Ecology Group"/>
        </authorList>
    </citation>
    <scope>NUCLEOTIDE SEQUENCE</scope>
</reference>
<keyword evidence="3" id="KW-0677">Repeat</keyword>
<keyword evidence="4" id="KW-0472">Membrane</keyword>
<gene>
    <name evidence="6" type="ORF">LPLAT_LOCUS9971</name>
</gene>
<dbReference type="PRINTS" id="PR00019">
    <property type="entry name" value="LEURICHRPT"/>
</dbReference>
<proteinExistence type="predicted"/>
<dbReference type="InterPro" id="IPR050541">
    <property type="entry name" value="LRR_TM_domain-containing"/>
</dbReference>
<evidence type="ECO:0000256" key="1">
    <source>
        <dbReference type="ARBA" id="ARBA00022614"/>
    </source>
</evidence>
<dbReference type="InterPro" id="IPR003591">
    <property type="entry name" value="Leu-rich_rpt_typical-subtyp"/>
</dbReference>
<evidence type="ECO:0000256" key="4">
    <source>
        <dbReference type="SAM" id="Phobius"/>
    </source>
</evidence>
<dbReference type="GO" id="GO:0005886">
    <property type="term" value="C:plasma membrane"/>
    <property type="evidence" value="ECO:0007669"/>
    <property type="project" value="TreeGrafter"/>
</dbReference>
<name>A0AAV2NXI9_9HYME</name>
<keyword evidence="4" id="KW-0812">Transmembrane</keyword>
<dbReference type="PANTHER" id="PTHR24369:SF210">
    <property type="entry name" value="CHAOPTIN-RELATED"/>
    <property type="match status" value="1"/>
</dbReference>
<evidence type="ECO:0000256" key="2">
    <source>
        <dbReference type="ARBA" id="ARBA00022729"/>
    </source>
</evidence>
<sequence>MARKTFRTLFIALVFQVVVIGVSVHSSGKCSLLCDCDIWYGLQYASCVGRHLYSIHTGVPSTVQALDLSNNSISILNNFELADAGLLKLKYLNLSMNAISEIGFNAFDGLSELTVLDLSQNHLYYLLSDIFIPAKNLRILRLSKNNFNSHIPKLKCPWLTDLILSSCQISHVPMDTFIGLSHLRNLDISNNLLIQLDSIVLERLQFLKTLSIEGNFWSCDKLTHDLQIYLTRRNIQYHPVCMQKNLEPKKFEKMIVYNPQIKYEKHRPSITLDSNVKRNMITTKKRPIYKNTTTCVNATNKANFTKTLNAITPYWFFAFGFLLGSACGMFTCYIWLAKRISCCRGYRRRRDNDTQRISLLQSLWQLEDSVFHEDATSCPGTPPPPYHEVILRPGLYRNPSVTTNLNNNAATNST</sequence>
<evidence type="ECO:0000313" key="7">
    <source>
        <dbReference type="Proteomes" id="UP001497644"/>
    </source>
</evidence>
<dbReference type="InterPro" id="IPR001611">
    <property type="entry name" value="Leu-rich_rpt"/>
</dbReference>